<dbReference type="GO" id="GO:0016853">
    <property type="term" value="F:isomerase activity"/>
    <property type="evidence" value="ECO:0007669"/>
    <property type="project" value="UniProtKB-KW"/>
</dbReference>
<dbReference type="EMBL" id="MU005772">
    <property type="protein sequence ID" value="KAF2708257.1"/>
    <property type="molecule type" value="Genomic_DNA"/>
</dbReference>
<dbReference type="Pfam" id="PF04303">
    <property type="entry name" value="PrpF"/>
    <property type="match status" value="1"/>
</dbReference>
<protein>
    <submittedName>
        <fullName evidence="4">DUF453-domain-containing protein</fullName>
    </submittedName>
</protein>
<dbReference type="PANTHER" id="PTHR43709:SF2">
    <property type="entry name" value="DUF453 DOMAIN PROTEIN (AFU_ORTHOLOGUE AFUA_6G00360)"/>
    <property type="match status" value="1"/>
</dbReference>
<dbReference type="PANTHER" id="PTHR43709">
    <property type="entry name" value="ACONITATE ISOMERASE-RELATED"/>
    <property type="match status" value="1"/>
</dbReference>
<dbReference type="SUPFAM" id="SSF54506">
    <property type="entry name" value="Diaminopimelate epimerase-like"/>
    <property type="match status" value="2"/>
</dbReference>
<dbReference type="AlphaFoldDB" id="A0A6G1K7A8"/>
<name>A0A6G1K7A8_9PLEO</name>
<dbReference type="InterPro" id="IPR007400">
    <property type="entry name" value="PrpF-like"/>
</dbReference>
<dbReference type="Gene3D" id="3.10.310.10">
    <property type="entry name" value="Diaminopimelate Epimerase, Chain A, domain 1"/>
    <property type="match status" value="2"/>
</dbReference>
<gene>
    <name evidence="4" type="ORF">K504DRAFT_468609</name>
</gene>
<organism evidence="4 5">
    <name type="scientific">Pleomassaria siparia CBS 279.74</name>
    <dbReference type="NCBI Taxonomy" id="1314801"/>
    <lineage>
        <taxon>Eukaryota</taxon>
        <taxon>Fungi</taxon>
        <taxon>Dikarya</taxon>
        <taxon>Ascomycota</taxon>
        <taxon>Pezizomycotina</taxon>
        <taxon>Dothideomycetes</taxon>
        <taxon>Pleosporomycetidae</taxon>
        <taxon>Pleosporales</taxon>
        <taxon>Pleomassariaceae</taxon>
        <taxon>Pleomassaria</taxon>
    </lineage>
</organism>
<proteinExistence type="inferred from homology"/>
<evidence type="ECO:0000256" key="1">
    <source>
        <dbReference type="ARBA" id="ARBA00007673"/>
    </source>
</evidence>
<evidence type="ECO:0000313" key="4">
    <source>
        <dbReference type="EMBL" id="KAF2708257.1"/>
    </source>
</evidence>
<evidence type="ECO:0000256" key="2">
    <source>
        <dbReference type="ARBA" id="ARBA00023235"/>
    </source>
</evidence>
<sequence length="606" mass="67349">MRLRYYFRRPRLFGAASLNEPQASASGPQESIKAAYYRGGTSRALIFQPQHLPDNRAKWPAIFRQLMGSPDPYGRQLDGMGAGISSLSKICLVEKMRSHFKRDLKKKHQDIPGSWIDYTFVGIGIENDEVDVAGNCGNMSSAIGPYAYNAGLLSKEIYDKANGDVTVRIRNTNTGKFIDSTFSVARKQAAVFGDYAIDGVAGTGSRIKLDFQNPYGSKTGKVLPTGKRIDIIAGYKVTCVDGANPCIFIRADDLSIDGTILPADFNKLPAKLTLLESIRKAAAVAMGIAKTEDEVPRTIPKIGIVSMSSSHEVLSGVTLKSSQMDLVVRFISDTQPHRAIPLTAALTTAVAARITGTVVEQLLAPEPIDERAITIGHASGRIQVNATMESEKSVIPISASVYRTSRRIFEGDMFWTDEPQTKPALKSDGEIRQEPAMDYPLKHSRGLAFVEESRGRNSSYLYNIPFEDEELPLRTIEAQSLKDHPTTPYLRKVEKGGTFTKVTKRKIENSIDNTVPRWSNFIQSFECDRVRSVPIPPNGPFENQKLLRIGEFRKRRREQNIIIQRLRRAESVKAIKAGDRRERQQNQRVERAAAAATEREESGRTQ</sequence>
<reference evidence="4" key="1">
    <citation type="journal article" date="2020" name="Stud. Mycol.">
        <title>101 Dothideomycetes genomes: a test case for predicting lifestyles and emergence of pathogens.</title>
        <authorList>
            <person name="Haridas S."/>
            <person name="Albert R."/>
            <person name="Binder M."/>
            <person name="Bloem J."/>
            <person name="Labutti K."/>
            <person name="Salamov A."/>
            <person name="Andreopoulos B."/>
            <person name="Baker S."/>
            <person name="Barry K."/>
            <person name="Bills G."/>
            <person name="Bluhm B."/>
            <person name="Cannon C."/>
            <person name="Castanera R."/>
            <person name="Culley D."/>
            <person name="Daum C."/>
            <person name="Ezra D."/>
            <person name="Gonzalez J."/>
            <person name="Henrissat B."/>
            <person name="Kuo A."/>
            <person name="Liang C."/>
            <person name="Lipzen A."/>
            <person name="Lutzoni F."/>
            <person name="Magnuson J."/>
            <person name="Mondo S."/>
            <person name="Nolan M."/>
            <person name="Ohm R."/>
            <person name="Pangilinan J."/>
            <person name="Park H.-J."/>
            <person name="Ramirez L."/>
            <person name="Alfaro M."/>
            <person name="Sun H."/>
            <person name="Tritt A."/>
            <person name="Yoshinaga Y."/>
            <person name="Zwiers L.-H."/>
            <person name="Turgeon B."/>
            <person name="Goodwin S."/>
            <person name="Spatafora J."/>
            <person name="Crous P."/>
            <person name="Grigoriev I."/>
        </authorList>
    </citation>
    <scope>NUCLEOTIDE SEQUENCE</scope>
    <source>
        <strain evidence="4">CBS 279.74</strain>
    </source>
</reference>
<dbReference type="Proteomes" id="UP000799428">
    <property type="component" value="Unassembled WGS sequence"/>
</dbReference>
<comment type="similarity">
    <text evidence="1">Belongs to the PrpF family.</text>
</comment>
<evidence type="ECO:0000313" key="5">
    <source>
        <dbReference type="Proteomes" id="UP000799428"/>
    </source>
</evidence>
<dbReference type="OrthoDB" id="10267539at2759"/>
<feature type="region of interest" description="Disordered" evidence="3">
    <location>
        <begin position="573"/>
        <end position="606"/>
    </location>
</feature>
<keyword evidence="5" id="KW-1185">Reference proteome</keyword>
<evidence type="ECO:0000256" key="3">
    <source>
        <dbReference type="SAM" id="MobiDB-lite"/>
    </source>
</evidence>
<keyword evidence="2" id="KW-0413">Isomerase</keyword>
<accession>A0A6G1K7A8</accession>